<dbReference type="GO" id="GO:0098982">
    <property type="term" value="C:GABA-ergic synapse"/>
    <property type="evidence" value="ECO:0007669"/>
    <property type="project" value="TreeGrafter"/>
</dbReference>
<dbReference type="GO" id="GO:0035418">
    <property type="term" value="P:protein localization to synapse"/>
    <property type="evidence" value="ECO:0007669"/>
    <property type="project" value="TreeGrafter"/>
</dbReference>
<feature type="region of interest" description="Disordered" evidence="1">
    <location>
        <begin position="82"/>
        <end position="231"/>
    </location>
</feature>
<feature type="compositionally biased region" description="Basic and acidic residues" evidence="1">
    <location>
        <begin position="166"/>
        <end position="183"/>
    </location>
</feature>
<dbReference type="GO" id="GO:0048788">
    <property type="term" value="C:cytoskeleton of presynaptic active zone"/>
    <property type="evidence" value="ECO:0007669"/>
    <property type="project" value="TreeGrafter"/>
</dbReference>
<feature type="region of interest" description="Disordered" evidence="1">
    <location>
        <begin position="18"/>
        <end position="53"/>
    </location>
</feature>
<dbReference type="GO" id="GO:1904071">
    <property type="term" value="P:presynaptic active zone assembly"/>
    <property type="evidence" value="ECO:0007669"/>
    <property type="project" value="TreeGrafter"/>
</dbReference>
<accession>A0A5E4BZA9</accession>
<keyword evidence="3" id="KW-1185">Reference proteome</keyword>
<evidence type="ECO:0000313" key="3">
    <source>
        <dbReference type="Proteomes" id="UP000335636"/>
    </source>
</evidence>
<feature type="compositionally biased region" description="Basic and acidic residues" evidence="1">
    <location>
        <begin position="199"/>
        <end position="211"/>
    </location>
</feature>
<evidence type="ECO:0000256" key="1">
    <source>
        <dbReference type="SAM" id="MobiDB-lite"/>
    </source>
</evidence>
<feature type="non-terminal residue" evidence="2">
    <location>
        <position position="231"/>
    </location>
</feature>
<dbReference type="AlphaFoldDB" id="A0A5E4BZA9"/>
<dbReference type="GO" id="GO:0098882">
    <property type="term" value="F:structural constituent of presynaptic active zone"/>
    <property type="evidence" value="ECO:0007669"/>
    <property type="project" value="TreeGrafter"/>
</dbReference>
<proteinExistence type="predicted"/>
<reference evidence="2" key="1">
    <citation type="submission" date="2019-04" db="EMBL/GenBank/DDBJ databases">
        <authorList>
            <person name="Alioto T."/>
            <person name="Alioto T."/>
        </authorList>
    </citation>
    <scope>NUCLEOTIDE SEQUENCE [LARGE SCALE GENOMIC DNA]</scope>
</reference>
<sequence length="231" mass="25466">IQEWLCLNCQTQRAISGQLGDMGKTPSIPAGSKASPVPVLAEPPSQKTAVPAQVKVKKKEPEVKVEAEKLIPEKVKEIPSIEKILPKGTTDQKQEESKLKKDVVSTLQEKKLPSKEEKPLSEEKVLIPEEKQPTSEDNKLPPEAKSLVVEEKDKHEVLKAEGQTAEETHESRVSPEAVQEEKQPQAQMEDLPPGTQSLPKEEVKITAKMKEQPQAAGITKSDQVEPGKEKT</sequence>
<dbReference type="PANTHER" id="PTHR14113">
    <property type="entry name" value="PICCOLO/BASSOON"/>
    <property type="match status" value="1"/>
</dbReference>
<protein>
    <submittedName>
        <fullName evidence="2">Uncharacterized protein</fullName>
    </submittedName>
</protein>
<feature type="non-terminal residue" evidence="2">
    <location>
        <position position="1"/>
    </location>
</feature>
<gene>
    <name evidence="2" type="ORF">MONAX_5E031580</name>
</gene>
<feature type="compositionally biased region" description="Basic and acidic residues" evidence="1">
    <location>
        <begin position="222"/>
        <end position="231"/>
    </location>
</feature>
<evidence type="ECO:0000313" key="2">
    <source>
        <dbReference type="EMBL" id="VTJ74943.1"/>
    </source>
</evidence>
<comment type="caution">
    <text evidence="2">The sequence shown here is derived from an EMBL/GenBank/DDBJ whole genome shotgun (WGS) entry which is preliminary data.</text>
</comment>
<dbReference type="GO" id="GO:0030424">
    <property type="term" value="C:axon"/>
    <property type="evidence" value="ECO:0007669"/>
    <property type="project" value="TreeGrafter"/>
</dbReference>
<dbReference type="GO" id="GO:0098978">
    <property type="term" value="C:glutamatergic synapse"/>
    <property type="evidence" value="ECO:0007669"/>
    <property type="project" value="TreeGrafter"/>
</dbReference>
<dbReference type="EMBL" id="CABDUW010000772">
    <property type="protein sequence ID" value="VTJ74943.1"/>
    <property type="molecule type" value="Genomic_DNA"/>
</dbReference>
<name>A0A5E4BZA9_MARMO</name>
<dbReference type="PANTHER" id="PTHR14113:SF6">
    <property type="entry name" value="PROTEIN PICCOLO"/>
    <property type="match status" value="1"/>
</dbReference>
<organism evidence="2 3">
    <name type="scientific">Marmota monax</name>
    <name type="common">Woodchuck</name>
    <dbReference type="NCBI Taxonomy" id="9995"/>
    <lineage>
        <taxon>Eukaryota</taxon>
        <taxon>Metazoa</taxon>
        <taxon>Chordata</taxon>
        <taxon>Craniata</taxon>
        <taxon>Vertebrata</taxon>
        <taxon>Euteleostomi</taxon>
        <taxon>Mammalia</taxon>
        <taxon>Eutheria</taxon>
        <taxon>Euarchontoglires</taxon>
        <taxon>Glires</taxon>
        <taxon>Rodentia</taxon>
        <taxon>Sciuromorpha</taxon>
        <taxon>Sciuridae</taxon>
        <taxon>Xerinae</taxon>
        <taxon>Marmotini</taxon>
        <taxon>Marmota</taxon>
    </lineage>
</organism>
<dbReference type="InterPro" id="IPR052098">
    <property type="entry name" value="Presynaptic_Scaffold_Bsn/Pclo"/>
</dbReference>
<feature type="compositionally biased region" description="Basic and acidic residues" evidence="1">
    <location>
        <begin position="90"/>
        <end position="159"/>
    </location>
</feature>
<dbReference type="Proteomes" id="UP000335636">
    <property type="component" value="Unassembled WGS sequence"/>
</dbReference>